<reference evidence="5 6" key="1">
    <citation type="journal article" date="2017" name="Front. Microbiol.">
        <title>Strong Genomic and Phenotypic Heterogeneity in the Aeromonas sobria Species Complex.</title>
        <authorList>
            <person name="Gauthier J."/>
            <person name="Vincent A.T."/>
            <person name="Charette S.J."/>
            <person name="Derome N."/>
        </authorList>
    </citation>
    <scope>NUCLEOTIDE SEQUENCE [LARGE SCALE GENOMIC DNA]</scope>
    <source>
        <strain evidence="5 6">TM18</strain>
    </source>
</reference>
<feature type="domain" description="4'-phosphopantetheinyl transferase N-terminal" evidence="4">
    <location>
        <begin position="16"/>
        <end position="101"/>
    </location>
</feature>
<comment type="similarity">
    <text evidence="1">Belongs to the P-Pant transferase superfamily. Gsp/Sfp/HetI/AcpT family.</text>
</comment>
<proteinExistence type="inferred from homology"/>
<evidence type="ECO:0000259" key="3">
    <source>
        <dbReference type="Pfam" id="PF01648"/>
    </source>
</evidence>
<dbReference type="InterPro" id="IPR008278">
    <property type="entry name" value="4-PPantetheinyl_Trfase_dom"/>
</dbReference>
<evidence type="ECO:0000256" key="2">
    <source>
        <dbReference type="ARBA" id="ARBA00022679"/>
    </source>
</evidence>
<dbReference type="Gene3D" id="3.90.470.20">
    <property type="entry name" value="4'-phosphopantetheinyl transferase domain"/>
    <property type="match status" value="2"/>
</dbReference>
<dbReference type="PANTHER" id="PTHR12215:SF10">
    <property type="entry name" value="L-AMINOADIPATE-SEMIALDEHYDE DEHYDROGENASE-PHOSPHOPANTETHEINYL TRANSFERASE"/>
    <property type="match status" value="1"/>
</dbReference>
<keyword evidence="2 5" id="KW-0808">Transferase</keyword>
<evidence type="ECO:0000313" key="5">
    <source>
        <dbReference type="EMBL" id="PKQ79907.1"/>
    </source>
</evidence>
<evidence type="ECO:0000259" key="4">
    <source>
        <dbReference type="Pfam" id="PF22624"/>
    </source>
</evidence>
<keyword evidence="6" id="KW-1185">Reference proteome</keyword>
<dbReference type="GO" id="GO:0000287">
    <property type="term" value="F:magnesium ion binding"/>
    <property type="evidence" value="ECO:0007669"/>
    <property type="project" value="InterPro"/>
</dbReference>
<name>A0A2N3J2I4_AERSO</name>
<feature type="domain" description="4'-phosphopantetheinyl transferase" evidence="3">
    <location>
        <begin position="105"/>
        <end position="188"/>
    </location>
</feature>
<dbReference type="AlphaFoldDB" id="A0A2N3J2I4"/>
<dbReference type="PANTHER" id="PTHR12215">
    <property type="entry name" value="PHOSPHOPANTETHEINE TRANSFERASE"/>
    <property type="match status" value="1"/>
</dbReference>
<dbReference type="SUPFAM" id="SSF56214">
    <property type="entry name" value="4'-phosphopantetheinyl transferase"/>
    <property type="match status" value="2"/>
</dbReference>
<dbReference type="InterPro" id="IPR050559">
    <property type="entry name" value="P-Pant_transferase_sf"/>
</dbReference>
<evidence type="ECO:0000313" key="6">
    <source>
        <dbReference type="Proteomes" id="UP000233467"/>
    </source>
</evidence>
<dbReference type="GO" id="GO:0008897">
    <property type="term" value="F:holo-[acyl-carrier-protein] synthase activity"/>
    <property type="evidence" value="ECO:0007669"/>
    <property type="project" value="InterPro"/>
</dbReference>
<dbReference type="InterPro" id="IPR037143">
    <property type="entry name" value="4-PPantetheinyl_Trfase_dom_sf"/>
</dbReference>
<dbReference type="GO" id="GO:0005829">
    <property type="term" value="C:cytosol"/>
    <property type="evidence" value="ECO:0007669"/>
    <property type="project" value="TreeGrafter"/>
</dbReference>
<protein>
    <submittedName>
        <fullName evidence="5">4-phosphopantetheinyl transferase</fullName>
    </submittedName>
</protein>
<dbReference type="EMBL" id="NQMM01000022">
    <property type="protein sequence ID" value="PKQ79907.1"/>
    <property type="molecule type" value="Genomic_DNA"/>
</dbReference>
<comment type="caution">
    <text evidence="5">The sequence shown here is derived from an EMBL/GenBank/DDBJ whole genome shotgun (WGS) entry which is preliminary data.</text>
</comment>
<dbReference type="Proteomes" id="UP000233467">
    <property type="component" value="Unassembled WGS sequence"/>
</dbReference>
<accession>A0A2N3J2I4</accession>
<gene>
    <name evidence="5" type="ORF">CJP16_08175</name>
</gene>
<dbReference type="RefSeq" id="WP_101324295.1">
    <property type="nucleotide sequence ID" value="NZ_NQMM01000022.1"/>
</dbReference>
<sequence length="242" mass="28046">MIETDLFLLNSAAVCQQQLLQLPQWLSDNERHIWQTITHPARRQEYLISRALLRQLLAERLQQTAASLQFCQDEHGKPRLHDNGWYFNLSHSGHWLVLALCPQGPLGVDLELGRRRHNPLPLPLARRFYAQSEYEWLCALPAQEQERAFYRLWSRKEAVLKAHGGGIAAGLEKVRFIPDEEWRLDNQLDNLTYQVQDWPFANGWLSLAGATTTVNVYRLDERLNCLPINPMLLTTLIKESNS</sequence>
<dbReference type="InterPro" id="IPR055066">
    <property type="entry name" value="AASDHPPT_N"/>
</dbReference>
<dbReference type="GO" id="GO:0019878">
    <property type="term" value="P:lysine biosynthetic process via aminoadipic acid"/>
    <property type="evidence" value="ECO:0007669"/>
    <property type="project" value="TreeGrafter"/>
</dbReference>
<dbReference type="Pfam" id="PF01648">
    <property type="entry name" value="ACPS"/>
    <property type="match status" value="1"/>
</dbReference>
<dbReference type="Pfam" id="PF22624">
    <property type="entry name" value="AASDHPPT_N"/>
    <property type="match status" value="1"/>
</dbReference>
<organism evidence="5 6">
    <name type="scientific">Aeromonas sobria</name>
    <dbReference type="NCBI Taxonomy" id="646"/>
    <lineage>
        <taxon>Bacteria</taxon>
        <taxon>Pseudomonadati</taxon>
        <taxon>Pseudomonadota</taxon>
        <taxon>Gammaproteobacteria</taxon>
        <taxon>Aeromonadales</taxon>
        <taxon>Aeromonadaceae</taxon>
        <taxon>Aeromonas</taxon>
    </lineage>
</organism>
<evidence type="ECO:0000256" key="1">
    <source>
        <dbReference type="ARBA" id="ARBA00010990"/>
    </source>
</evidence>